<sequence length="42" mass="4788">ERMEPPTEEQLTTIRAQIDPGGLTVSRGEWFTIDRDTGQRVT</sequence>
<proteinExistence type="predicted"/>
<feature type="non-terminal residue" evidence="1">
    <location>
        <position position="1"/>
    </location>
</feature>
<evidence type="ECO:0000313" key="1">
    <source>
        <dbReference type="EMBL" id="KKK56660.1"/>
    </source>
</evidence>
<dbReference type="EMBL" id="LAZR01064882">
    <property type="protein sequence ID" value="KKK56660.1"/>
    <property type="molecule type" value="Genomic_DNA"/>
</dbReference>
<name>A0A0F8X6S5_9ZZZZ</name>
<organism evidence="1">
    <name type="scientific">marine sediment metagenome</name>
    <dbReference type="NCBI Taxonomy" id="412755"/>
    <lineage>
        <taxon>unclassified sequences</taxon>
        <taxon>metagenomes</taxon>
        <taxon>ecological metagenomes</taxon>
    </lineage>
</organism>
<dbReference type="AlphaFoldDB" id="A0A0F8X6S5"/>
<reference evidence="1" key="1">
    <citation type="journal article" date="2015" name="Nature">
        <title>Complex archaea that bridge the gap between prokaryotes and eukaryotes.</title>
        <authorList>
            <person name="Spang A."/>
            <person name="Saw J.H."/>
            <person name="Jorgensen S.L."/>
            <person name="Zaremba-Niedzwiedzka K."/>
            <person name="Martijn J."/>
            <person name="Lind A.E."/>
            <person name="van Eijk R."/>
            <person name="Schleper C."/>
            <person name="Guy L."/>
            <person name="Ettema T.J."/>
        </authorList>
    </citation>
    <scope>NUCLEOTIDE SEQUENCE</scope>
</reference>
<comment type="caution">
    <text evidence="1">The sequence shown here is derived from an EMBL/GenBank/DDBJ whole genome shotgun (WGS) entry which is preliminary data.</text>
</comment>
<accession>A0A0F8X6S5</accession>
<protein>
    <submittedName>
        <fullName evidence="1">Uncharacterized protein</fullName>
    </submittedName>
</protein>
<gene>
    <name evidence="1" type="ORF">LCGC14_3062310</name>
</gene>